<feature type="signal peptide" evidence="2">
    <location>
        <begin position="1"/>
        <end position="21"/>
    </location>
</feature>
<reference evidence="3 4" key="1">
    <citation type="submission" date="2016-11" db="EMBL/GenBank/DDBJ databases">
        <authorList>
            <person name="Jaros S."/>
            <person name="Januszkiewicz K."/>
            <person name="Wedrychowicz H."/>
        </authorList>
    </citation>
    <scope>NUCLEOTIDE SEQUENCE [LARGE SCALE GENOMIC DNA]</scope>
    <source>
        <strain evidence="3 4">DSM 15930</strain>
    </source>
</reference>
<keyword evidence="4" id="KW-1185">Reference proteome</keyword>
<name>A0A1M7NMI5_9FIRM</name>
<evidence type="ECO:0000313" key="3">
    <source>
        <dbReference type="EMBL" id="SHN05086.1"/>
    </source>
</evidence>
<dbReference type="EMBL" id="FRCP01000034">
    <property type="protein sequence ID" value="SHN05086.1"/>
    <property type="molecule type" value="Genomic_DNA"/>
</dbReference>
<evidence type="ECO:0000313" key="4">
    <source>
        <dbReference type="Proteomes" id="UP000184038"/>
    </source>
</evidence>
<dbReference type="RefSeq" id="WP_073291923.1">
    <property type="nucleotide sequence ID" value="NZ_FRCP01000034.1"/>
</dbReference>
<protein>
    <submittedName>
        <fullName evidence="3">Raffinose/stachyose/melibiose transport system substrate-binding protein</fullName>
    </submittedName>
</protein>
<dbReference type="InterPro" id="IPR050490">
    <property type="entry name" value="Bact_solute-bd_prot1"/>
</dbReference>
<dbReference type="Gene3D" id="3.40.190.10">
    <property type="entry name" value="Periplasmic binding protein-like II"/>
    <property type="match status" value="2"/>
</dbReference>
<keyword evidence="2" id="KW-0732">Signal</keyword>
<organism evidence="3 4">
    <name type="scientific">Anaerosporobacter mobilis DSM 15930</name>
    <dbReference type="NCBI Taxonomy" id="1120996"/>
    <lineage>
        <taxon>Bacteria</taxon>
        <taxon>Bacillati</taxon>
        <taxon>Bacillota</taxon>
        <taxon>Clostridia</taxon>
        <taxon>Lachnospirales</taxon>
        <taxon>Lachnospiraceae</taxon>
        <taxon>Anaerosporobacter</taxon>
    </lineage>
</organism>
<gene>
    <name evidence="3" type="ORF">SAMN02746066_04614</name>
</gene>
<sequence>MKKVISIMLVLVLTFSLAACGKDKNNAKNTSTSTDKTETTETTDKTETTTPEEPKKPVSINVTTTYAGNDGNAQNFQDAVKAWEKETGNKVNDSSATSDETFKARVLADFEAGAEPDVLFFFNGVDSNTLIEGNKVVSIDEIRAEYPDYASNMKDAMMGASPVDGKNYSVPVNGYWEGMFVNKTVIEAAGVKMPDATTTWDEFLDICQKIKDAGFTPIAASLATVPHYWFEYSIYNFSETGKHNTLAKEVSDKQGEAWFNGLSDIKDLYEKGFFPDNTLTGTDDDTVQAFIEGKSAFLIDGSWKVGGIEGLTDKVDDFTVTYVPGKNARKSTDIIGGLSSGYYITRKAWDDPDKRAAAVDFITYMTRDELVSQFAQYSATALKNGVTVDESQLSSLAQEGIKMAAGATSMTGALQDLIPTECRVPVFDGMPNLVSGTVDIKDAIQQVLDLLAAR</sequence>
<dbReference type="OrthoDB" id="1929810at2"/>
<dbReference type="PANTHER" id="PTHR43649">
    <property type="entry name" value="ARABINOSE-BINDING PROTEIN-RELATED"/>
    <property type="match status" value="1"/>
</dbReference>
<dbReference type="STRING" id="1120996.SAMN02746066_04614"/>
<dbReference type="SUPFAM" id="SSF53850">
    <property type="entry name" value="Periplasmic binding protein-like II"/>
    <property type="match status" value="1"/>
</dbReference>
<feature type="region of interest" description="Disordered" evidence="1">
    <location>
        <begin position="24"/>
        <end position="58"/>
    </location>
</feature>
<feature type="chain" id="PRO_5039120073" evidence="2">
    <location>
        <begin position="22"/>
        <end position="454"/>
    </location>
</feature>
<proteinExistence type="predicted"/>
<dbReference type="Pfam" id="PF01547">
    <property type="entry name" value="SBP_bac_1"/>
    <property type="match status" value="1"/>
</dbReference>
<accession>A0A1M7NMI5</accession>
<dbReference type="InterPro" id="IPR006059">
    <property type="entry name" value="SBP"/>
</dbReference>
<feature type="compositionally biased region" description="Basic and acidic residues" evidence="1">
    <location>
        <begin position="35"/>
        <end position="56"/>
    </location>
</feature>
<dbReference type="Proteomes" id="UP000184038">
    <property type="component" value="Unassembled WGS sequence"/>
</dbReference>
<dbReference type="PROSITE" id="PS51257">
    <property type="entry name" value="PROKAR_LIPOPROTEIN"/>
    <property type="match status" value="1"/>
</dbReference>
<dbReference type="AlphaFoldDB" id="A0A1M7NMI5"/>
<evidence type="ECO:0000256" key="1">
    <source>
        <dbReference type="SAM" id="MobiDB-lite"/>
    </source>
</evidence>
<evidence type="ECO:0000256" key="2">
    <source>
        <dbReference type="SAM" id="SignalP"/>
    </source>
</evidence>